<accession>A0A514DE34</accession>
<evidence type="ECO:0000313" key="3">
    <source>
        <dbReference type="Proteomes" id="UP000316777"/>
    </source>
</evidence>
<evidence type="ECO:0000313" key="2">
    <source>
        <dbReference type="EMBL" id="QDH91857.1"/>
    </source>
</evidence>
<organism evidence="2 3">
    <name type="scientific">Mycobacterium phage Phrappuccino</name>
    <dbReference type="NCBI Taxonomy" id="2591223"/>
    <lineage>
        <taxon>Viruses</taxon>
        <taxon>Duplodnaviria</taxon>
        <taxon>Heunggongvirae</taxon>
        <taxon>Uroviricota</taxon>
        <taxon>Caudoviricetes</taxon>
        <taxon>Phrappuccinovirus</taxon>
        <taxon>Phrappuccinovirus phrappuccino</taxon>
        <taxon>Phreappuccinovirus Phrappuccino</taxon>
    </lineage>
</organism>
<reference evidence="2 3" key="1">
    <citation type="submission" date="2019-05" db="EMBL/GenBank/DDBJ databases">
        <authorList>
            <person name="Pope W.H."/>
            <person name="Garlena R.A."/>
            <person name="Russell D.A."/>
            <person name="Jacobs-Sera D."/>
            <person name="Hatfull G.F."/>
        </authorList>
    </citation>
    <scope>NUCLEOTIDE SEQUENCE [LARGE SCALE GENOMIC DNA]</scope>
</reference>
<keyword evidence="3" id="KW-1185">Reference proteome</keyword>
<feature type="region of interest" description="Disordered" evidence="1">
    <location>
        <begin position="1"/>
        <end position="35"/>
    </location>
</feature>
<evidence type="ECO:0000256" key="1">
    <source>
        <dbReference type="SAM" id="MobiDB-lite"/>
    </source>
</evidence>
<dbReference type="GeneID" id="64767103"/>
<name>A0A514DE34_9CAUD</name>
<dbReference type="KEGG" id="vg:64767103"/>
<dbReference type="RefSeq" id="YP_010059871.1">
    <property type="nucleotide sequence ID" value="NC_054727.1"/>
</dbReference>
<gene>
    <name evidence="2" type="primary">182</name>
    <name evidence="2" type="ORF">SEA_PHRAPPUCCINO_182</name>
</gene>
<feature type="compositionally biased region" description="Basic and acidic residues" evidence="1">
    <location>
        <begin position="15"/>
        <end position="29"/>
    </location>
</feature>
<protein>
    <submittedName>
        <fullName evidence="2">Uncharacterized protein</fullName>
    </submittedName>
</protein>
<proteinExistence type="predicted"/>
<dbReference type="Proteomes" id="UP000316777">
    <property type="component" value="Segment"/>
</dbReference>
<sequence length="35" mass="4181">MTARDRYQNKAYTAPRDKARDEHEAQDLADRDEED</sequence>
<dbReference type="EMBL" id="MK937592">
    <property type="protein sequence ID" value="QDH91857.1"/>
    <property type="molecule type" value="Genomic_DNA"/>
</dbReference>